<accession>A0ABS0YJP3</accession>
<dbReference type="RefSeq" id="WP_199390954.1">
    <property type="nucleotide sequence ID" value="NZ_JAEMHL010000017.1"/>
</dbReference>
<organism evidence="2 3">
    <name type="scientific">Geomonas anaerohicana</name>
    <dbReference type="NCBI Taxonomy" id="2798583"/>
    <lineage>
        <taxon>Bacteria</taxon>
        <taxon>Pseudomonadati</taxon>
        <taxon>Thermodesulfobacteriota</taxon>
        <taxon>Desulfuromonadia</taxon>
        <taxon>Geobacterales</taxon>
        <taxon>Geobacteraceae</taxon>
        <taxon>Geomonas</taxon>
    </lineage>
</organism>
<keyword evidence="3" id="KW-1185">Reference proteome</keyword>
<evidence type="ECO:0000259" key="1">
    <source>
        <dbReference type="Pfam" id="PF07179"/>
    </source>
</evidence>
<dbReference type="Pfam" id="PF07179">
    <property type="entry name" value="SseB"/>
    <property type="match status" value="1"/>
</dbReference>
<proteinExistence type="predicted"/>
<protein>
    <submittedName>
        <fullName evidence="2">SseB family protein</fullName>
    </submittedName>
</protein>
<name>A0ABS0YJP3_9BACT</name>
<dbReference type="EMBL" id="JAEMHL010000017">
    <property type="protein sequence ID" value="MBJ6752548.1"/>
    <property type="molecule type" value="Genomic_DNA"/>
</dbReference>
<gene>
    <name evidence="2" type="ORF">JFN91_20220</name>
</gene>
<sequence length="136" mass="15272">MEKLDEALVEMRQSTTDGKKQSAFYDIFLNSSFFIPIIENNEQQGEEGGVFPVIAEADGKDYLMLFSTLERLQAWDPAVPYVEAPGHVLALSTVEPLNWALNVGTEYSKEFHSEEIAWLRDAVERCNADAVDRGQA</sequence>
<reference evidence="2 3" key="1">
    <citation type="submission" date="2020-12" db="EMBL/GenBank/DDBJ databases">
        <title>Geomonas sp. Red421, isolated from paddy soil.</title>
        <authorList>
            <person name="Xu Z."/>
            <person name="Zhang Z."/>
            <person name="Masuda Y."/>
            <person name="Itoh H."/>
            <person name="Senoo K."/>
        </authorList>
    </citation>
    <scope>NUCLEOTIDE SEQUENCE [LARGE SCALE GENOMIC DNA]</scope>
    <source>
        <strain evidence="2 3">Red421</strain>
    </source>
</reference>
<comment type="caution">
    <text evidence="2">The sequence shown here is derived from an EMBL/GenBank/DDBJ whole genome shotgun (WGS) entry which is preliminary data.</text>
</comment>
<evidence type="ECO:0000313" key="3">
    <source>
        <dbReference type="Proteomes" id="UP000614714"/>
    </source>
</evidence>
<feature type="domain" description="SseB protein N-terminal" evidence="1">
    <location>
        <begin position="4"/>
        <end position="118"/>
    </location>
</feature>
<evidence type="ECO:0000313" key="2">
    <source>
        <dbReference type="EMBL" id="MBJ6752548.1"/>
    </source>
</evidence>
<dbReference type="InterPro" id="IPR009839">
    <property type="entry name" value="SseB_N"/>
</dbReference>
<dbReference type="Proteomes" id="UP000614714">
    <property type="component" value="Unassembled WGS sequence"/>
</dbReference>